<accession>A0ACB7ZSS4</accession>
<organism evidence="1 2">
    <name type="scientific">Hygrophoropsis aurantiaca</name>
    <dbReference type="NCBI Taxonomy" id="72124"/>
    <lineage>
        <taxon>Eukaryota</taxon>
        <taxon>Fungi</taxon>
        <taxon>Dikarya</taxon>
        <taxon>Basidiomycota</taxon>
        <taxon>Agaricomycotina</taxon>
        <taxon>Agaricomycetes</taxon>
        <taxon>Agaricomycetidae</taxon>
        <taxon>Boletales</taxon>
        <taxon>Coniophorineae</taxon>
        <taxon>Hygrophoropsidaceae</taxon>
        <taxon>Hygrophoropsis</taxon>
    </lineage>
</organism>
<name>A0ACB7ZSS4_9AGAM</name>
<sequence length="523" mass="58259">MNAHTEQTLFQNITYEALMSEYNISPASKALGWMQQVEATVLRIGGLLQGCDKLTAKCAVFYWVSVAMENLDVQESSLLDKYNVDKATFQDLLKRIDYHCDDIFVMIGIERAMARRQMSRPSTSQSISKPLLFPIKPVPKVIARPSRTLDSGDDILMPPKKRKRAQPKPTIPDAPPRKRIAMGIPLAAPHHPAKSDAKRTSGNREERVSPQAVLLNPRSSIPSTSSSSQAAVAIDPPGITALAKQPAVLQTLSQLLSSGLFFDTKFIVCSRLKNSNNRGAVQFVYAQTNVLEAISPNLSLKALFAPADKLFLGGGGSRGDWTMKIVEEYEYYESDSDLDEGEDRNSNGDMGIVEPRDIPILVPIEPLIVANVVYVKDTAYKTLRALVYYCYTGQITFSPLKSTNDVVERLPSDGRDNRCSPKSMYRLAHKLGIKALETSALAAIRDHLSKNNILDELFSSFTSKYPVVQEMEMRILMTNRSQPDVVQALPKMMEKISQGMMPHAWTVLSNIMQELFQYQPPEI</sequence>
<comment type="caution">
    <text evidence="1">The sequence shown here is derived from an EMBL/GenBank/DDBJ whole genome shotgun (WGS) entry which is preliminary data.</text>
</comment>
<proteinExistence type="predicted"/>
<protein>
    <submittedName>
        <fullName evidence="1">Uncharacterized protein</fullName>
    </submittedName>
</protein>
<gene>
    <name evidence="1" type="ORF">BJ138DRAFT_1107281</name>
</gene>
<evidence type="ECO:0000313" key="1">
    <source>
        <dbReference type="EMBL" id="KAH7903899.1"/>
    </source>
</evidence>
<dbReference type="EMBL" id="MU268702">
    <property type="protein sequence ID" value="KAH7903899.1"/>
    <property type="molecule type" value="Genomic_DNA"/>
</dbReference>
<keyword evidence="2" id="KW-1185">Reference proteome</keyword>
<evidence type="ECO:0000313" key="2">
    <source>
        <dbReference type="Proteomes" id="UP000790377"/>
    </source>
</evidence>
<reference evidence="1" key="1">
    <citation type="journal article" date="2021" name="New Phytol.">
        <title>Evolutionary innovations through gain and loss of genes in the ectomycorrhizal Boletales.</title>
        <authorList>
            <person name="Wu G."/>
            <person name="Miyauchi S."/>
            <person name="Morin E."/>
            <person name="Kuo A."/>
            <person name="Drula E."/>
            <person name="Varga T."/>
            <person name="Kohler A."/>
            <person name="Feng B."/>
            <person name="Cao Y."/>
            <person name="Lipzen A."/>
            <person name="Daum C."/>
            <person name="Hundley H."/>
            <person name="Pangilinan J."/>
            <person name="Johnson J."/>
            <person name="Barry K."/>
            <person name="LaButti K."/>
            <person name="Ng V."/>
            <person name="Ahrendt S."/>
            <person name="Min B."/>
            <person name="Choi I.G."/>
            <person name="Park H."/>
            <person name="Plett J.M."/>
            <person name="Magnuson J."/>
            <person name="Spatafora J.W."/>
            <person name="Nagy L.G."/>
            <person name="Henrissat B."/>
            <person name="Grigoriev I.V."/>
            <person name="Yang Z.L."/>
            <person name="Xu J."/>
            <person name="Martin F.M."/>
        </authorList>
    </citation>
    <scope>NUCLEOTIDE SEQUENCE</scope>
    <source>
        <strain evidence="1">ATCC 28755</strain>
    </source>
</reference>
<dbReference type="Proteomes" id="UP000790377">
    <property type="component" value="Unassembled WGS sequence"/>
</dbReference>